<dbReference type="GO" id="GO:0005509">
    <property type="term" value="F:calcium ion binding"/>
    <property type="evidence" value="ECO:0007669"/>
    <property type="project" value="InterPro"/>
</dbReference>
<dbReference type="SMART" id="SM00054">
    <property type="entry name" value="EFh"/>
    <property type="match status" value="3"/>
</dbReference>
<reference evidence="6 7" key="1">
    <citation type="journal article" date="2006" name="Nature">
        <title>Global trends of whole-genome duplications revealed by the ciliate Paramecium tetraurelia.</title>
        <authorList>
            <consortium name="Genoscope"/>
            <person name="Aury J.-M."/>
            <person name="Jaillon O."/>
            <person name="Duret L."/>
            <person name="Noel B."/>
            <person name="Jubin C."/>
            <person name="Porcel B.M."/>
            <person name="Segurens B."/>
            <person name="Daubin V."/>
            <person name="Anthouard V."/>
            <person name="Aiach N."/>
            <person name="Arnaiz O."/>
            <person name="Billaut A."/>
            <person name="Beisson J."/>
            <person name="Blanc I."/>
            <person name="Bouhouche K."/>
            <person name="Camara F."/>
            <person name="Duharcourt S."/>
            <person name="Guigo R."/>
            <person name="Gogendeau D."/>
            <person name="Katinka M."/>
            <person name="Keller A.-M."/>
            <person name="Kissmehl R."/>
            <person name="Klotz C."/>
            <person name="Koll F."/>
            <person name="Le Moue A."/>
            <person name="Lepere C."/>
            <person name="Malinsky S."/>
            <person name="Nowacki M."/>
            <person name="Nowak J.K."/>
            <person name="Plattner H."/>
            <person name="Poulain J."/>
            <person name="Ruiz F."/>
            <person name="Serrano V."/>
            <person name="Zagulski M."/>
            <person name="Dessen P."/>
            <person name="Betermier M."/>
            <person name="Weissenbach J."/>
            <person name="Scarpelli C."/>
            <person name="Schachter V."/>
            <person name="Sperling L."/>
            <person name="Meyer E."/>
            <person name="Cohen J."/>
            <person name="Wincker P."/>
        </authorList>
    </citation>
    <scope>NUCLEOTIDE SEQUENCE [LARGE SCALE GENOMIC DNA]</scope>
    <source>
        <strain evidence="6 7">Stock d4-2</strain>
    </source>
</reference>
<dbReference type="KEGG" id="ptm:GSPATT00037977001"/>
<dbReference type="InterPro" id="IPR051581">
    <property type="entry name" value="Ca-bind"/>
</dbReference>
<dbReference type="Proteomes" id="UP000000600">
    <property type="component" value="Unassembled WGS sequence"/>
</dbReference>
<dbReference type="CDD" id="cd00051">
    <property type="entry name" value="EFh"/>
    <property type="match status" value="1"/>
</dbReference>
<evidence type="ECO:0000256" key="4">
    <source>
        <dbReference type="SAM" id="MobiDB-lite"/>
    </source>
</evidence>
<feature type="compositionally biased region" description="Low complexity" evidence="4">
    <location>
        <begin position="650"/>
        <end position="666"/>
    </location>
</feature>
<feature type="domain" description="EF-hand" evidence="5">
    <location>
        <begin position="23"/>
        <end position="58"/>
    </location>
</feature>
<feature type="compositionally biased region" description="Low complexity" evidence="4">
    <location>
        <begin position="324"/>
        <end position="340"/>
    </location>
</feature>
<dbReference type="PANTHER" id="PTHR34524">
    <property type="entry name" value="CALCYPHOSIN"/>
    <property type="match status" value="1"/>
</dbReference>
<evidence type="ECO:0000256" key="2">
    <source>
        <dbReference type="ARBA" id="ARBA00022737"/>
    </source>
</evidence>
<feature type="region of interest" description="Disordered" evidence="4">
    <location>
        <begin position="646"/>
        <end position="666"/>
    </location>
</feature>
<organism evidence="6 7">
    <name type="scientific">Paramecium tetraurelia</name>
    <dbReference type="NCBI Taxonomy" id="5888"/>
    <lineage>
        <taxon>Eukaryota</taxon>
        <taxon>Sar</taxon>
        <taxon>Alveolata</taxon>
        <taxon>Ciliophora</taxon>
        <taxon>Intramacronucleata</taxon>
        <taxon>Oligohymenophorea</taxon>
        <taxon>Peniculida</taxon>
        <taxon>Parameciidae</taxon>
        <taxon>Paramecium</taxon>
    </lineage>
</organism>
<dbReference type="Pfam" id="PF13499">
    <property type="entry name" value="EF-hand_7"/>
    <property type="match status" value="1"/>
</dbReference>
<feature type="domain" description="EF-hand" evidence="5">
    <location>
        <begin position="404"/>
        <end position="429"/>
    </location>
</feature>
<gene>
    <name evidence="6" type="ORF">GSPATT00037977001</name>
</gene>
<dbReference type="InterPro" id="IPR011992">
    <property type="entry name" value="EF-hand-dom_pair"/>
</dbReference>
<keyword evidence="2" id="KW-0677">Repeat</keyword>
<accession>A0CFH1</accession>
<proteinExistence type="predicted"/>
<dbReference type="InterPro" id="IPR002048">
    <property type="entry name" value="EF_hand_dom"/>
</dbReference>
<sequence>MDIQQFEKELVTKLQFKASSRVGVETVLLKIFKFFDLTNQGFLKKQDFLKAIAKSGVTITEQEFAEKLWSHYSDGVQLNYKDFINRVVIKDSYQEDFSESRIIASPLESLRAKIQLKGALGLLNLAISLPNQFNCQQLQDYLRRQDIDIEGLHQLFNGEFMSQANLIGLIKGQLLNQFRQALITNVFYSFEARELTPQFLINRYSADKHPDIKFLRRDQNEIKEEFVTGLSLYLQIRAIKVLNLQDWLDFYSYFGFNIQNDEIFRNIVVQVWNLDNLNQQQASPSQSVKQKSYQQQLQQSPGSQKQVIQQLNFSPENKSTKSYQQYQQSQIQRTPIQQHQQEPEQQRPSVPRSVKSHQSEKSHQSQQSQLSATSKQVELIVQRIRNRLVSRGARGFISLYRVAKILDADQDGMLNLSEFRRAIRDHKIEVTDPEIDLVFQYFDRDVSGLIDIWGFMFVLRGEMSEQRIQLVESLFEKYRQGDYVTISNLRNNFTVRNHPDLKSGKKSDDEIIQDFFEPLQQLHNINGGFGNENISKDELIEYFSNFSASVPDDKYFEQILVTVFRIQAEQQKTHHAGNKQVFEPDHKRSYLQDHHRYVVQGGSVSANAPFGTFTQQEQVQQQRPASGFEQPASFNIFKPLQDNPSKSNVQLANSQLSQQSQQNQQQQFHYQIDQTPKQQKQKIDSFQILKNKILQRGIRGLINIQQRFRVFDKQGVGSLALNDWLNSFKSWRLDLNDQVIQDVFHQQQVNGMIIYDNFVKQLQGTMSLRKFNILQQVFESLPKQNVEIVKSSFNSKEHPDVKLNRRREDDVLCEFIDTFEQHHQIYTGTDYLKNPNVTFEEFINYYNNLSVLIEDDTQFEQFLGAVWNLRKRL</sequence>
<protein>
    <recommendedName>
        <fullName evidence="5">EF-hand domain-containing protein</fullName>
    </recommendedName>
</protein>
<evidence type="ECO:0000259" key="5">
    <source>
        <dbReference type="PROSITE" id="PS50222"/>
    </source>
</evidence>
<evidence type="ECO:0000313" key="7">
    <source>
        <dbReference type="Proteomes" id="UP000000600"/>
    </source>
</evidence>
<feature type="region of interest" description="Disordered" evidence="4">
    <location>
        <begin position="322"/>
        <end position="371"/>
    </location>
</feature>
<evidence type="ECO:0000256" key="1">
    <source>
        <dbReference type="ARBA" id="ARBA00022723"/>
    </source>
</evidence>
<dbReference type="EMBL" id="CT868069">
    <property type="protein sequence ID" value="CAK69538.1"/>
    <property type="molecule type" value="Genomic_DNA"/>
</dbReference>
<evidence type="ECO:0000256" key="3">
    <source>
        <dbReference type="ARBA" id="ARBA00022837"/>
    </source>
</evidence>
<keyword evidence="7" id="KW-1185">Reference proteome</keyword>
<keyword evidence="1" id="KW-0479">Metal-binding</keyword>
<dbReference type="PANTHER" id="PTHR34524:SF6">
    <property type="entry name" value="CALCYPHOSINE LIKE"/>
    <property type="match status" value="1"/>
</dbReference>
<dbReference type="eggNOG" id="KOG0032">
    <property type="taxonomic scope" value="Eukaryota"/>
</dbReference>
<dbReference type="Gene3D" id="1.10.238.10">
    <property type="entry name" value="EF-hand"/>
    <property type="match status" value="5"/>
</dbReference>
<dbReference type="OMA" id="QKTHHAG"/>
<keyword evidence="3" id="KW-0106">Calcium</keyword>
<dbReference type="OrthoDB" id="444540at2759"/>
<dbReference type="InterPro" id="IPR018247">
    <property type="entry name" value="EF_Hand_1_Ca_BS"/>
</dbReference>
<dbReference type="GeneID" id="5022720"/>
<dbReference type="PROSITE" id="PS50222">
    <property type="entry name" value="EF_HAND_2"/>
    <property type="match status" value="2"/>
</dbReference>
<name>A0CFH1_PARTE</name>
<dbReference type="AlphaFoldDB" id="A0CFH1"/>
<dbReference type="InParanoid" id="A0CFH1"/>
<evidence type="ECO:0000313" key="6">
    <source>
        <dbReference type="EMBL" id="CAK69538.1"/>
    </source>
</evidence>
<dbReference type="HOGENOM" id="CLU_307071_0_0_1"/>
<dbReference type="PROSITE" id="PS00018">
    <property type="entry name" value="EF_HAND_1"/>
    <property type="match status" value="1"/>
</dbReference>
<dbReference type="RefSeq" id="XP_001436935.1">
    <property type="nucleotide sequence ID" value="XM_001436898.2"/>
</dbReference>
<dbReference type="SUPFAM" id="SSF47473">
    <property type="entry name" value="EF-hand"/>
    <property type="match status" value="2"/>
</dbReference>